<evidence type="ECO:0000313" key="1">
    <source>
        <dbReference type="EMBL" id="QIS23700.1"/>
    </source>
</evidence>
<name>A0A6G9ZE33_9NOCA</name>
<evidence type="ECO:0000313" key="2">
    <source>
        <dbReference type="Proteomes" id="UP000500953"/>
    </source>
</evidence>
<dbReference type="EMBL" id="CP046173">
    <property type="protein sequence ID" value="QIS23700.1"/>
    <property type="molecule type" value="Genomic_DNA"/>
</dbReference>
<sequence>MASAFEGLVTAADWVRAYRQCALLAVVSSVRDEEFIEICTDDWTSVLVLPPPVGRAVLESCPPAGPILARPACKQLPAQWMFFTWPDQTPSEEAIIQLAVVGGFLPGPGTSVPLPTTVDPLDTEPGWVRWPSTDLPTLSELLMSVVALPRGLFSGSRVATDTRHLSSGADRSLRAMLSDAEVGARALRRRGGRNA</sequence>
<proteinExistence type="predicted"/>
<gene>
    <name evidence="1" type="ORF">F6W96_40910</name>
</gene>
<organism evidence="1 2">
    <name type="scientific">Nocardia terpenica</name>
    <dbReference type="NCBI Taxonomy" id="455432"/>
    <lineage>
        <taxon>Bacteria</taxon>
        <taxon>Bacillati</taxon>
        <taxon>Actinomycetota</taxon>
        <taxon>Actinomycetes</taxon>
        <taxon>Mycobacteriales</taxon>
        <taxon>Nocardiaceae</taxon>
        <taxon>Nocardia</taxon>
    </lineage>
</organism>
<dbReference type="AlphaFoldDB" id="A0A6G9ZE33"/>
<dbReference type="RefSeq" id="WP_167491018.1">
    <property type="nucleotide sequence ID" value="NZ_CP046173.1"/>
</dbReference>
<reference evidence="1 2" key="1">
    <citation type="journal article" date="2019" name="ACS Chem. Biol.">
        <title>Identification and Mobilization of a Cryptic Antibiotic Biosynthesis Gene Locus from a Human-Pathogenic Nocardia Isolate.</title>
        <authorList>
            <person name="Herisse M."/>
            <person name="Ishida K."/>
            <person name="Porter J.L."/>
            <person name="Howden B."/>
            <person name="Hertweck C."/>
            <person name="Stinear T.P."/>
            <person name="Pidot S.J."/>
        </authorList>
    </citation>
    <scope>NUCLEOTIDE SEQUENCE [LARGE SCALE GENOMIC DNA]</scope>
    <source>
        <strain evidence="1 2">AUSMDU00012715</strain>
    </source>
</reference>
<protein>
    <submittedName>
        <fullName evidence="1">Uncharacterized protein</fullName>
    </submittedName>
</protein>
<accession>A0A6G9ZE33</accession>
<dbReference type="Proteomes" id="UP000500953">
    <property type="component" value="Chromosome"/>
</dbReference>